<dbReference type="GO" id="GO:0046166">
    <property type="term" value="P:glyceraldehyde-3-phosphate biosynthetic process"/>
    <property type="evidence" value="ECO:0007669"/>
    <property type="project" value="TreeGrafter"/>
</dbReference>
<dbReference type="SUPFAM" id="SSF51351">
    <property type="entry name" value="Triosephosphate isomerase (TIM)"/>
    <property type="match status" value="1"/>
</dbReference>
<dbReference type="GO" id="GO:0006094">
    <property type="term" value="P:gluconeogenesis"/>
    <property type="evidence" value="ECO:0007669"/>
    <property type="project" value="UniProtKB-KW"/>
</dbReference>
<keyword evidence="4" id="KW-0963">Cytoplasm</keyword>
<evidence type="ECO:0000256" key="3">
    <source>
        <dbReference type="ARBA" id="ARBA00022432"/>
    </source>
</evidence>
<accession>A0A0F9LG01</accession>
<evidence type="ECO:0000313" key="7">
    <source>
        <dbReference type="EMBL" id="KKM93839.1"/>
    </source>
</evidence>
<evidence type="ECO:0000256" key="4">
    <source>
        <dbReference type="ARBA" id="ARBA00022490"/>
    </source>
</evidence>
<dbReference type="EC" id="5.3.1.1" evidence="2"/>
<evidence type="ECO:0000256" key="2">
    <source>
        <dbReference type="ARBA" id="ARBA00011940"/>
    </source>
</evidence>
<dbReference type="InterPro" id="IPR000652">
    <property type="entry name" value="Triosephosphate_isomerase"/>
</dbReference>
<comment type="caution">
    <text evidence="7">The sequence shown here is derived from an EMBL/GenBank/DDBJ whole genome shotgun (WGS) entry which is preliminary data.</text>
</comment>
<dbReference type="Pfam" id="PF00121">
    <property type="entry name" value="TIM"/>
    <property type="match status" value="1"/>
</dbReference>
<dbReference type="CDD" id="cd00311">
    <property type="entry name" value="TIM"/>
    <property type="match status" value="1"/>
</dbReference>
<dbReference type="InterPro" id="IPR013785">
    <property type="entry name" value="Aldolase_TIM"/>
</dbReference>
<dbReference type="FunFam" id="3.20.20.70:FF:000016">
    <property type="entry name" value="Triosephosphate isomerase"/>
    <property type="match status" value="1"/>
</dbReference>
<dbReference type="PROSITE" id="PS00171">
    <property type="entry name" value="TIM_1"/>
    <property type="match status" value="1"/>
</dbReference>
<evidence type="ECO:0000256" key="6">
    <source>
        <dbReference type="ARBA" id="ARBA00023235"/>
    </source>
</evidence>
<dbReference type="PROSITE" id="PS51440">
    <property type="entry name" value="TIM_2"/>
    <property type="match status" value="1"/>
</dbReference>
<dbReference type="PANTHER" id="PTHR21139:SF42">
    <property type="entry name" value="TRIOSEPHOSPHATE ISOMERASE"/>
    <property type="match status" value="1"/>
</dbReference>
<protein>
    <recommendedName>
        <fullName evidence="2">triose-phosphate isomerase</fullName>
        <ecNumber evidence="2">5.3.1.1</ecNumber>
    </recommendedName>
</protein>
<dbReference type="GO" id="GO:0006096">
    <property type="term" value="P:glycolytic process"/>
    <property type="evidence" value="ECO:0007669"/>
    <property type="project" value="UniProtKB-KW"/>
</dbReference>
<keyword evidence="6" id="KW-0413">Isomerase</keyword>
<keyword evidence="5" id="KW-0324">Glycolysis</keyword>
<gene>
    <name evidence="7" type="ORF">LCGC14_1204340</name>
</gene>
<dbReference type="PANTHER" id="PTHR21139">
    <property type="entry name" value="TRIOSEPHOSPHATE ISOMERASE"/>
    <property type="match status" value="1"/>
</dbReference>
<keyword evidence="3" id="KW-0312">Gluconeogenesis</keyword>
<comment type="pathway">
    <text evidence="1">Carbohydrate degradation; glycolysis; D-glyceraldehyde 3-phosphate from glycerone phosphate: step 1/1.</text>
</comment>
<dbReference type="NCBIfam" id="TIGR00419">
    <property type="entry name" value="tim"/>
    <property type="match status" value="1"/>
</dbReference>
<dbReference type="InterPro" id="IPR020861">
    <property type="entry name" value="Triosephosphate_isomerase_AS"/>
</dbReference>
<dbReference type="GO" id="GO:0019563">
    <property type="term" value="P:glycerol catabolic process"/>
    <property type="evidence" value="ECO:0007669"/>
    <property type="project" value="TreeGrafter"/>
</dbReference>
<proteinExistence type="inferred from homology"/>
<dbReference type="AlphaFoldDB" id="A0A0F9LG01"/>
<sequence>MANNQDRRPLIAGNWKMNTTIDQGLALAKDIVKTITPTKADVVLCPPFTHITEVGKIVADTDIEVGAQNMFYEESGAYTGEISAEMLISIGCNYVIIGHSERREIFKETNEDVNKKLHAALKAGLKPIVAVGETLEEREQNKTEDKIKDQATKALVGIESLENIVFAYEPIWAIGTGKTATPEQANDVNRYIRAILGSLYSPDQAKYTRIIYGGSVNPENADILMNEPDIDGALVGGACLKCEHFAQIINSASSG</sequence>
<evidence type="ECO:0000256" key="1">
    <source>
        <dbReference type="ARBA" id="ARBA00004680"/>
    </source>
</evidence>
<organism evidence="7">
    <name type="scientific">marine sediment metagenome</name>
    <dbReference type="NCBI Taxonomy" id="412755"/>
    <lineage>
        <taxon>unclassified sequences</taxon>
        <taxon>metagenomes</taxon>
        <taxon>ecological metagenomes</taxon>
    </lineage>
</organism>
<dbReference type="GO" id="GO:0004807">
    <property type="term" value="F:triose-phosphate isomerase activity"/>
    <property type="evidence" value="ECO:0007669"/>
    <property type="project" value="UniProtKB-EC"/>
</dbReference>
<reference evidence="7" key="1">
    <citation type="journal article" date="2015" name="Nature">
        <title>Complex archaea that bridge the gap between prokaryotes and eukaryotes.</title>
        <authorList>
            <person name="Spang A."/>
            <person name="Saw J.H."/>
            <person name="Jorgensen S.L."/>
            <person name="Zaremba-Niedzwiedzka K."/>
            <person name="Martijn J."/>
            <person name="Lind A.E."/>
            <person name="van Eijk R."/>
            <person name="Schleper C."/>
            <person name="Guy L."/>
            <person name="Ettema T.J."/>
        </authorList>
    </citation>
    <scope>NUCLEOTIDE SEQUENCE</scope>
</reference>
<dbReference type="EMBL" id="LAZR01006217">
    <property type="protein sequence ID" value="KKM93839.1"/>
    <property type="molecule type" value="Genomic_DNA"/>
</dbReference>
<dbReference type="Gene3D" id="3.20.20.70">
    <property type="entry name" value="Aldolase class I"/>
    <property type="match status" value="1"/>
</dbReference>
<dbReference type="HAMAP" id="MF_00147_B">
    <property type="entry name" value="TIM_B"/>
    <property type="match status" value="1"/>
</dbReference>
<dbReference type="InterPro" id="IPR022896">
    <property type="entry name" value="TrioseP_Isoase_bac/euk"/>
</dbReference>
<dbReference type="InterPro" id="IPR035990">
    <property type="entry name" value="TIM_sf"/>
</dbReference>
<evidence type="ECO:0000256" key="5">
    <source>
        <dbReference type="ARBA" id="ARBA00023152"/>
    </source>
</evidence>
<dbReference type="GO" id="GO:0005829">
    <property type="term" value="C:cytosol"/>
    <property type="evidence" value="ECO:0007669"/>
    <property type="project" value="TreeGrafter"/>
</dbReference>
<name>A0A0F9LG01_9ZZZZ</name>